<dbReference type="RefSeq" id="WP_020817021.1">
    <property type="nucleotide sequence ID" value="NZ_ATAY01000094.1"/>
</dbReference>
<dbReference type="STRING" id="1330534.L323_18245"/>
<dbReference type="OrthoDB" id="2659521at2"/>
<evidence type="ECO:0000313" key="2">
    <source>
        <dbReference type="Proteomes" id="UP000016860"/>
    </source>
</evidence>
<dbReference type="Proteomes" id="UP000016860">
    <property type="component" value="Unassembled WGS sequence"/>
</dbReference>
<organism evidence="1 2">
    <name type="scientific">Ruminiclostridium papyrosolvens C7</name>
    <dbReference type="NCBI Taxonomy" id="1330534"/>
    <lineage>
        <taxon>Bacteria</taxon>
        <taxon>Bacillati</taxon>
        <taxon>Bacillota</taxon>
        <taxon>Clostridia</taxon>
        <taxon>Eubacteriales</taxon>
        <taxon>Oscillospiraceae</taxon>
        <taxon>Ruminiclostridium</taxon>
    </lineage>
</organism>
<dbReference type="AlphaFoldDB" id="U4QWZ7"/>
<protein>
    <submittedName>
        <fullName evidence="1">Uncharacterized protein</fullName>
    </submittedName>
</protein>
<gene>
    <name evidence="1" type="ORF">L323_18245</name>
</gene>
<accession>U4QWZ7</accession>
<comment type="caution">
    <text evidence="1">The sequence shown here is derived from an EMBL/GenBank/DDBJ whole genome shotgun (WGS) entry which is preliminary data.</text>
</comment>
<proteinExistence type="predicted"/>
<reference evidence="1 2" key="1">
    <citation type="journal article" date="2013" name="Genome Announc.">
        <title>Draft Genome Sequence of the Cellulolytic Bacterium Clostridium papyrosolvens C7 (ATCC 700395).</title>
        <authorList>
            <person name="Zepeda V."/>
            <person name="Dassa B."/>
            <person name="Borovok I."/>
            <person name="Lamed R."/>
            <person name="Bayer E.A."/>
            <person name="Cate J.H."/>
        </authorList>
    </citation>
    <scope>NUCLEOTIDE SEQUENCE [LARGE SCALE GENOMIC DNA]</scope>
    <source>
        <strain evidence="1 2">C7</strain>
    </source>
</reference>
<name>U4QWZ7_9FIRM</name>
<dbReference type="EMBL" id="ATAY01000094">
    <property type="protein sequence ID" value="EPR08081.1"/>
    <property type="molecule type" value="Genomic_DNA"/>
</dbReference>
<sequence>MRGLKKYFKDFVTERSIDISARICCFNGEYRKLDLKINEMQEEINQKMPEDMQQLFIKLEELETAQQAIIQDGLYKQGLLDGIRIARTIEQLGREALCK</sequence>
<evidence type="ECO:0000313" key="1">
    <source>
        <dbReference type="EMBL" id="EPR08081.1"/>
    </source>
</evidence>
<dbReference type="PATRIC" id="fig|1330534.3.peg.3623"/>